<name>A0ABW0I5B3_9BACT</name>
<dbReference type="Gene3D" id="3.55.50.30">
    <property type="match status" value="1"/>
</dbReference>
<dbReference type="InterPro" id="IPR006860">
    <property type="entry name" value="FecR"/>
</dbReference>
<dbReference type="PIRSF" id="PIRSF018266">
    <property type="entry name" value="FecR"/>
    <property type="match status" value="1"/>
</dbReference>
<dbReference type="EMBL" id="JBHSMA010000001">
    <property type="protein sequence ID" value="MFC5408726.1"/>
    <property type="molecule type" value="Genomic_DNA"/>
</dbReference>
<keyword evidence="4" id="KW-1185">Reference proteome</keyword>
<sequence>MDYSFYQAEDFAADETFIHWVLEPSPESTAFWQSWLTQHPEKKQTLDEARTLVLTMRFKVDLPSTELLADMWEHIAVRRQRVSPFRRIFVSVQRWQVAASVAFLLLVAAGTGYWLSQPKEVATRSGEFRTVELPDGSLITLNGNSRLRYNRFWDNEKSREVWLEGEAYFEIRKKPRQGAYSRFIAHAGNASIAVLGTKFNVKNRRGRIEVMLEEGKVQLNPNEQQNQPAITMKPGDVASIQSNTAVLLSRPPMPESYTAWKERKLVFDDLSLLEISEMLQETYGVQIKFADPELAQLRLKGKLYVKSVDTALEAMTQPFDLHYSKDGDVVEIRQR</sequence>
<evidence type="ECO:0000259" key="1">
    <source>
        <dbReference type="Pfam" id="PF04773"/>
    </source>
</evidence>
<gene>
    <name evidence="3" type="ORF">ACFPMF_05375</name>
</gene>
<evidence type="ECO:0000313" key="4">
    <source>
        <dbReference type="Proteomes" id="UP001596106"/>
    </source>
</evidence>
<comment type="caution">
    <text evidence="3">The sequence shown here is derived from an EMBL/GenBank/DDBJ whole genome shotgun (WGS) entry which is preliminary data.</text>
</comment>
<feature type="domain" description="FecR protein" evidence="1">
    <location>
        <begin position="120"/>
        <end position="218"/>
    </location>
</feature>
<dbReference type="InterPro" id="IPR032508">
    <property type="entry name" value="FecR_C"/>
</dbReference>
<dbReference type="InterPro" id="IPR012373">
    <property type="entry name" value="Ferrdict_sens_TM"/>
</dbReference>
<dbReference type="PANTHER" id="PTHR30273:SF2">
    <property type="entry name" value="PROTEIN FECR"/>
    <property type="match status" value="1"/>
</dbReference>
<dbReference type="Pfam" id="PF16344">
    <property type="entry name" value="FecR_C"/>
    <property type="match status" value="1"/>
</dbReference>
<dbReference type="Pfam" id="PF04773">
    <property type="entry name" value="FecR"/>
    <property type="match status" value="1"/>
</dbReference>
<accession>A0ABW0I5B3</accession>
<dbReference type="Gene3D" id="2.60.120.1440">
    <property type="match status" value="1"/>
</dbReference>
<proteinExistence type="predicted"/>
<evidence type="ECO:0000313" key="3">
    <source>
        <dbReference type="EMBL" id="MFC5408726.1"/>
    </source>
</evidence>
<organism evidence="3 4">
    <name type="scientific">Larkinella bovis</name>
    <dbReference type="NCBI Taxonomy" id="683041"/>
    <lineage>
        <taxon>Bacteria</taxon>
        <taxon>Pseudomonadati</taxon>
        <taxon>Bacteroidota</taxon>
        <taxon>Cytophagia</taxon>
        <taxon>Cytophagales</taxon>
        <taxon>Spirosomataceae</taxon>
        <taxon>Larkinella</taxon>
    </lineage>
</organism>
<reference evidence="4" key="1">
    <citation type="journal article" date="2019" name="Int. J. Syst. Evol. Microbiol.">
        <title>The Global Catalogue of Microorganisms (GCM) 10K type strain sequencing project: providing services to taxonomists for standard genome sequencing and annotation.</title>
        <authorList>
            <consortium name="The Broad Institute Genomics Platform"/>
            <consortium name="The Broad Institute Genome Sequencing Center for Infectious Disease"/>
            <person name="Wu L."/>
            <person name="Ma J."/>
        </authorList>
    </citation>
    <scope>NUCLEOTIDE SEQUENCE [LARGE SCALE GENOMIC DNA]</scope>
    <source>
        <strain evidence="4">CCUG 55250</strain>
    </source>
</reference>
<dbReference type="RefSeq" id="WP_379841880.1">
    <property type="nucleotide sequence ID" value="NZ_JBHSMA010000001.1"/>
</dbReference>
<protein>
    <submittedName>
        <fullName evidence="3">FecR family protein</fullName>
    </submittedName>
</protein>
<dbReference type="Proteomes" id="UP001596106">
    <property type="component" value="Unassembled WGS sequence"/>
</dbReference>
<evidence type="ECO:0000259" key="2">
    <source>
        <dbReference type="Pfam" id="PF16344"/>
    </source>
</evidence>
<dbReference type="PANTHER" id="PTHR30273">
    <property type="entry name" value="PERIPLASMIC SIGNAL SENSOR AND SIGMA FACTOR ACTIVATOR FECR-RELATED"/>
    <property type="match status" value="1"/>
</dbReference>
<feature type="domain" description="Protein FecR C-terminal" evidence="2">
    <location>
        <begin position="264"/>
        <end position="331"/>
    </location>
</feature>